<evidence type="ECO:0000256" key="1">
    <source>
        <dbReference type="ARBA" id="ARBA00004651"/>
    </source>
</evidence>
<evidence type="ECO:0000256" key="6">
    <source>
        <dbReference type="ARBA" id="ARBA00023136"/>
    </source>
</evidence>
<dbReference type="PANTHER" id="PTHR34229:SF1">
    <property type="entry name" value="METAL TRANSPORT PROTEIN HI_1621-RELATED"/>
    <property type="match status" value="1"/>
</dbReference>
<name>A0A8I0K175_9ACTN</name>
<organism evidence="8 9">
    <name type="scientific">Aeromicrobium senzhongii</name>
    <dbReference type="NCBI Taxonomy" id="2663859"/>
    <lineage>
        <taxon>Bacteria</taxon>
        <taxon>Bacillati</taxon>
        <taxon>Actinomycetota</taxon>
        <taxon>Actinomycetes</taxon>
        <taxon>Propionibacteriales</taxon>
        <taxon>Nocardioidaceae</taxon>
        <taxon>Aeromicrobium</taxon>
    </lineage>
</organism>
<sequence length="224" mass="22455">MHVPDHFLDPQTSIATAAVALTAVVVATRHARRELPDDDRVPMAGLVATFVFAAQMLNFAVGDGTSGHLMGGVLAAVLVGPATAVLCLTAVLVVQAVFFADGGVTALGTNVTLMAVVGVLVGWAVFRAATRLAPPRPAAVPLSAALAALVSVPVTALVFTGLFAAGGTAAVDLGAVAGAMVGWHALIGIGEAAITLAAVTAVMWARPDLVFGARRYLGARTVSA</sequence>
<protein>
    <submittedName>
        <fullName evidence="8">Energy-coupling factor ABC transporter permease</fullName>
    </submittedName>
</protein>
<evidence type="ECO:0000256" key="3">
    <source>
        <dbReference type="ARBA" id="ARBA00022475"/>
    </source>
</evidence>
<evidence type="ECO:0000256" key="7">
    <source>
        <dbReference type="SAM" id="Phobius"/>
    </source>
</evidence>
<reference evidence="8" key="1">
    <citation type="submission" date="2020-09" db="EMBL/GenBank/DDBJ databases">
        <title>Novel species in genus Aeromicrobium.</title>
        <authorList>
            <person name="Zhang G."/>
        </authorList>
    </citation>
    <scope>NUCLEOTIDE SEQUENCE</scope>
    <source>
        <strain evidence="8">Zg-636</strain>
    </source>
</reference>
<keyword evidence="5 7" id="KW-1133">Transmembrane helix</keyword>
<feature type="transmembrane region" description="Helical" evidence="7">
    <location>
        <begin position="43"/>
        <end position="61"/>
    </location>
</feature>
<keyword evidence="6 7" id="KW-0472">Membrane</keyword>
<feature type="transmembrane region" description="Helical" evidence="7">
    <location>
        <begin position="138"/>
        <end position="163"/>
    </location>
</feature>
<dbReference type="GO" id="GO:0005886">
    <property type="term" value="C:plasma membrane"/>
    <property type="evidence" value="ECO:0007669"/>
    <property type="project" value="UniProtKB-SubCell"/>
</dbReference>
<feature type="transmembrane region" description="Helical" evidence="7">
    <location>
        <begin position="104"/>
        <end position="126"/>
    </location>
</feature>
<dbReference type="Pfam" id="PF01891">
    <property type="entry name" value="CbiM"/>
    <property type="match status" value="1"/>
</dbReference>
<dbReference type="InterPro" id="IPR002751">
    <property type="entry name" value="CbiM/NikMN"/>
</dbReference>
<dbReference type="Proteomes" id="UP000620591">
    <property type="component" value="Unassembled WGS sequence"/>
</dbReference>
<dbReference type="GO" id="GO:0000041">
    <property type="term" value="P:transition metal ion transport"/>
    <property type="evidence" value="ECO:0007669"/>
    <property type="project" value="InterPro"/>
</dbReference>
<dbReference type="EMBL" id="JACTVM010000002">
    <property type="protein sequence ID" value="MBC9226598.1"/>
    <property type="molecule type" value="Genomic_DNA"/>
</dbReference>
<evidence type="ECO:0000313" key="8">
    <source>
        <dbReference type="EMBL" id="MBC9226598.1"/>
    </source>
</evidence>
<evidence type="ECO:0000256" key="2">
    <source>
        <dbReference type="ARBA" id="ARBA00022448"/>
    </source>
</evidence>
<gene>
    <name evidence="8" type="ORF">IBG24_09750</name>
</gene>
<keyword evidence="2" id="KW-0813">Transport</keyword>
<dbReference type="RefSeq" id="WP_187769416.1">
    <property type="nucleotide sequence ID" value="NZ_JACTVM010000002.1"/>
</dbReference>
<evidence type="ECO:0000256" key="5">
    <source>
        <dbReference type="ARBA" id="ARBA00022989"/>
    </source>
</evidence>
<feature type="transmembrane region" description="Helical" evidence="7">
    <location>
        <begin position="183"/>
        <end position="205"/>
    </location>
</feature>
<evidence type="ECO:0000313" key="9">
    <source>
        <dbReference type="Proteomes" id="UP000620591"/>
    </source>
</evidence>
<evidence type="ECO:0000256" key="4">
    <source>
        <dbReference type="ARBA" id="ARBA00022692"/>
    </source>
</evidence>
<accession>A0A8I0K175</accession>
<feature type="transmembrane region" description="Helical" evidence="7">
    <location>
        <begin position="73"/>
        <end position="98"/>
    </location>
</feature>
<proteinExistence type="predicted"/>
<comment type="caution">
    <text evidence="8">The sequence shown here is derived from an EMBL/GenBank/DDBJ whole genome shotgun (WGS) entry which is preliminary data.</text>
</comment>
<dbReference type="AlphaFoldDB" id="A0A8I0K175"/>
<dbReference type="PANTHER" id="PTHR34229">
    <property type="entry name" value="METAL TRANSPORT PROTEIN HI_1621-RELATED"/>
    <property type="match status" value="1"/>
</dbReference>
<dbReference type="Gene3D" id="1.10.1760.20">
    <property type="match status" value="1"/>
</dbReference>
<keyword evidence="4 7" id="KW-0812">Transmembrane</keyword>
<comment type="subcellular location">
    <subcellularLocation>
        <location evidence="1">Cell membrane</location>
        <topology evidence="1">Multi-pass membrane protein</topology>
    </subcellularLocation>
</comment>
<keyword evidence="3" id="KW-1003">Cell membrane</keyword>